<dbReference type="EMBL" id="LWBO01000016">
    <property type="protein sequence ID" value="OQP46193.1"/>
    <property type="molecule type" value="Genomic_DNA"/>
</dbReference>
<evidence type="ECO:0000313" key="2">
    <source>
        <dbReference type="Proteomes" id="UP000192277"/>
    </source>
</evidence>
<gene>
    <name evidence="1" type="ORF">A4D02_32070</name>
</gene>
<name>A0ABX3NV52_9BACT</name>
<reference evidence="1 2" key="1">
    <citation type="submission" date="2016-04" db="EMBL/GenBank/DDBJ databases">
        <authorList>
            <person name="Chen L."/>
            <person name="Zhuang W."/>
            <person name="Wang G."/>
        </authorList>
    </citation>
    <scope>NUCLEOTIDE SEQUENCE [LARGE SCALE GENOMIC DNA]</scope>
    <source>
        <strain evidence="2">GR20</strain>
    </source>
</reference>
<keyword evidence="2" id="KW-1185">Reference proteome</keyword>
<comment type="caution">
    <text evidence="1">The sequence shown here is derived from an EMBL/GenBank/DDBJ whole genome shotgun (WGS) entry which is preliminary data.</text>
</comment>
<dbReference type="RefSeq" id="WP_014219155.1">
    <property type="nucleotide sequence ID" value="NZ_LWBO01000016.1"/>
</dbReference>
<organism evidence="1 2">
    <name type="scientific">Niastella koreensis</name>
    <dbReference type="NCBI Taxonomy" id="354356"/>
    <lineage>
        <taxon>Bacteria</taxon>
        <taxon>Pseudomonadati</taxon>
        <taxon>Bacteroidota</taxon>
        <taxon>Chitinophagia</taxon>
        <taxon>Chitinophagales</taxon>
        <taxon>Chitinophagaceae</taxon>
        <taxon>Niastella</taxon>
    </lineage>
</organism>
<accession>A0ABX3NV52</accession>
<protein>
    <submittedName>
        <fullName evidence="1">Uncharacterized protein</fullName>
    </submittedName>
</protein>
<evidence type="ECO:0000313" key="1">
    <source>
        <dbReference type="EMBL" id="OQP46193.1"/>
    </source>
</evidence>
<dbReference type="Pfam" id="PF19463">
    <property type="entry name" value="DUF6000"/>
    <property type="match status" value="1"/>
</dbReference>
<dbReference type="InterPro" id="IPR046042">
    <property type="entry name" value="DUF6000"/>
</dbReference>
<dbReference type="Proteomes" id="UP000192277">
    <property type="component" value="Unassembled WGS sequence"/>
</dbReference>
<proteinExistence type="predicted"/>
<sequence>MTTQNENGFRKYVDPVYLSLMGTLILSEPAEEQEKFKQKITAILADPDLTDEMLKLLLWNSDWRCSLVGAWLIFIKNKTAFVDDIGKFLLQHKGGVIGYCFALAKFGTSACVEYLVSYLGKDLYFEKFPDEGFQDTAMYALVYIDNKSKTTFSKPFFEPDGLWTKFIECKYLKEHRLKDSARWGQFDENYKNFAGMFEFMDTFSTKG</sequence>